<accession>A0AA88TC75</accession>
<evidence type="ECO:0000313" key="2">
    <source>
        <dbReference type="EMBL" id="KAK2874539.1"/>
    </source>
</evidence>
<feature type="compositionally biased region" description="Low complexity" evidence="1">
    <location>
        <begin position="85"/>
        <end position="95"/>
    </location>
</feature>
<keyword evidence="3" id="KW-1185">Reference proteome</keyword>
<dbReference type="EMBL" id="JAUYZG010000021">
    <property type="protein sequence ID" value="KAK2874539.1"/>
    <property type="molecule type" value="Genomic_DNA"/>
</dbReference>
<evidence type="ECO:0000313" key="3">
    <source>
        <dbReference type="Proteomes" id="UP001187343"/>
    </source>
</evidence>
<organism evidence="2 3">
    <name type="scientific">Cirrhinus molitorella</name>
    <name type="common">mud carp</name>
    <dbReference type="NCBI Taxonomy" id="172907"/>
    <lineage>
        <taxon>Eukaryota</taxon>
        <taxon>Metazoa</taxon>
        <taxon>Chordata</taxon>
        <taxon>Craniata</taxon>
        <taxon>Vertebrata</taxon>
        <taxon>Euteleostomi</taxon>
        <taxon>Actinopterygii</taxon>
        <taxon>Neopterygii</taxon>
        <taxon>Teleostei</taxon>
        <taxon>Ostariophysi</taxon>
        <taxon>Cypriniformes</taxon>
        <taxon>Cyprinidae</taxon>
        <taxon>Labeoninae</taxon>
        <taxon>Labeonini</taxon>
        <taxon>Cirrhinus</taxon>
    </lineage>
</organism>
<reference evidence="2" key="1">
    <citation type="submission" date="2023-08" db="EMBL/GenBank/DDBJ databases">
        <title>Chromosome-level Genome Assembly of mud carp (Cirrhinus molitorella).</title>
        <authorList>
            <person name="Liu H."/>
        </authorList>
    </citation>
    <scope>NUCLEOTIDE SEQUENCE</scope>
    <source>
        <strain evidence="2">Prfri</strain>
        <tissue evidence="2">Muscle</tissue>
    </source>
</reference>
<dbReference type="AlphaFoldDB" id="A0AA88TC75"/>
<dbReference type="Proteomes" id="UP001187343">
    <property type="component" value="Unassembled WGS sequence"/>
</dbReference>
<feature type="region of interest" description="Disordered" evidence="1">
    <location>
        <begin position="68"/>
        <end position="101"/>
    </location>
</feature>
<gene>
    <name evidence="2" type="ORF">Q8A67_021692</name>
</gene>
<sequence length="101" mass="11700">MQDSIGWDTAQNKDVLTRVFMDLERDLLTLLSLCPLKVAPRSPWVRKGEENNFYWYLPAMDTEYEPTLATDKQPEPTHATDLLTEETFFPEMEPTAMSGWS</sequence>
<name>A0AA88TC75_9TELE</name>
<evidence type="ECO:0000256" key="1">
    <source>
        <dbReference type="SAM" id="MobiDB-lite"/>
    </source>
</evidence>
<protein>
    <submittedName>
        <fullName evidence="2">Uncharacterized protein</fullName>
    </submittedName>
</protein>
<proteinExistence type="predicted"/>
<comment type="caution">
    <text evidence="2">The sequence shown here is derived from an EMBL/GenBank/DDBJ whole genome shotgun (WGS) entry which is preliminary data.</text>
</comment>